<organism evidence="2 3">
    <name type="scientific">Phytophthora fragariaefolia</name>
    <dbReference type="NCBI Taxonomy" id="1490495"/>
    <lineage>
        <taxon>Eukaryota</taxon>
        <taxon>Sar</taxon>
        <taxon>Stramenopiles</taxon>
        <taxon>Oomycota</taxon>
        <taxon>Peronosporomycetes</taxon>
        <taxon>Peronosporales</taxon>
        <taxon>Peronosporaceae</taxon>
        <taxon>Phytophthora</taxon>
    </lineage>
</organism>
<accession>A0A9W6TVK5</accession>
<evidence type="ECO:0000256" key="1">
    <source>
        <dbReference type="SAM" id="MobiDB-lite"/>
    </source>
</evidence>
<dbReference type="PANTHER" id="PTHR37069">
    <property type="entry name" value="DDE_TNP_1_7 DOMAIN-CONTAINING PROTEIN"/>
    <property type="match status" value="1"/>
</dbReference>
<keyword evidence="3" id="KW-1185">Reference proteome</keyword>
<dbReference type="PANTHER" id="PTHR37069:SF2">
    <property type="entry name" value="PIGGYBAC TRANSPOSABLE ELEMENT-DERIVED PROTEIN DOMAIN-CONTAINING PROTEIN"/>
    <property type="match status" value="1"/>
</dbReference>
<comment type="caution">
    <text evidence="2">The sequence shown here is derived from an EMBL/GenBank/DDBJ whole genome shotgun (WGS) entry which is preliminary data.</text>
</comment>
<dbReference type="OrthoDB" id="146641at2759"/>
<sequence length="415" mass="44861">MSVYFDLFFTADSVLFKAIWRVLRREGWSSKPPPLRSLDSSFRYVKPGCNPDSVEDTDYFRGEEALVAYYRKQSVQLIQTDGNTVRLLPFRELPANSQERLARNGGYEQELECHQNGASEGNDVGHRDRGEPPSPCDSNIAGSTDSGERSGPLNNAEIAEVGTADVDNTGTCAKLAHVDTSERAGPTSDDEGPEVGPARTSDTNIVEIAGWGDTIQPNPCSGGHAEQMGCHNRGGHDAPDGHAARGGHGSSRDHDGRGCDGTGGRGIRGGRGDRGILSQDLDAEESCDRNSVDDAQRGIGLISEPASSVAVVDLVTPPSLPQRHEVCVNCLIAFTRHKHTQSVNIGILQRGIENYRILTRSTSRPTWSALTATSDGKDSPPDVVLDDLVEVDRYIEFVSEQAIPTSLRKVETIKK</sequence>
<dbReference type="AlphaFoldDB" id="A0A9W6TVK5"/>
<reference evidence="2" key="1">
    <citation type="submission" date="2023-04" db="EMBL/GenBank/DDBJ databases">
        <title>Phytophthora fragariaefolia NBRC 109709.</title>
        <authorList>
            <person name="Ichikawa N."/>
            <person name="Sato H."/>
            <person name="Tonouchi N."/>
        </authorList>
    </citation>
    <scope>NUCLEOTIDE SEQUENCE</scope>
    <source>
        <strain evidence="2">NBRC 109709</strain>
    </source>
</reference>
<proteinExistence type="predicted"/>
<feature type="compositionally biased region" description="Basic and acidic residues" evidence="1">
    <location>
        <begin position="234"/>
        <end position="243"/>
    </location>
</feature>
<gene>
    <name evidence="2" type="ORF">Pfra01_000246400</name>
</gene>
<feature type="region of interest" description="Disordered" evidence="1">
    <location>
        <begin position="177"/>
        <end position="200"/>
    </location>
</feature>
<dbReference type="EMBL" id="BSXT01000197">
    <property type="protein sequence ID" value="GMF20480.1"/>
    <property type="molecule type" value="Genomic_DNA"/>
</dbReference>
<feature type="compositionally biased region" description="Polar residues" evidence="1">
    <location>
        <begin position="136"/>
        <end position="145"/>
    </location>
</feature>
<evidence type="ECO:0000313" key="3">
    <source>
        <dbReference type="Proteomes" id="UP001165121"/>
    </source>
</evidence>
<evidence type="ECO:0000313" key="2">
    <source>
        <dbReference type="EMBL" id="GMF20480.1"/>
    </source>
</evidence>
<feature type="region of interest" description="Disordered" evidence="1">
    <location>
        <begin position="116"/>
        <end position="153"/>
    </location>
</feature>
<feature type="region of interest" description="Disordered" evidence="1">
    <location>
        <begin position="212"/>
        <end position="276"/>
    </location>
</feature>
<dbReference type="Proteomes" id="UP001165121">
    <property type="component" value="Unassembled WGS sequence"/>
</dbReference>
<feature type="compositionally biased region" description="Gly residues" evidence="1">
    <location>
        <begin position="259"/>
        <end position="269"/>
    </location>
</feature>
<protein>
    <submittedName>
        <fullName evidence="2">Unnamed protein product</fullName>
    </submittedName>
</protein>
<name>A0A9W6TVK5_9STRA</name>